<feature type="domain" description="CBS" evidence="3">
    <location>
        <begin position="27"/>
        <end position="85"/>
    </location>
</feature>
<evidence type="ECO:0000256" key="1">
    <source>
        <dbReference type="ARBA" id="ARBA00022737"/>
    </source>
</evidence>
<accession>A0A6M0CSC5</accession>
<dbReference type="SMART" id="SM00116">
    <property type="entry name" value="CBS"/>
    <property type="match status" value="2"/>
</dbReference>
<dbReference type="SUPFAM" id="SSF54631">
    <property type="entry name" value="CBS-domain pair"/>
    <property type="match status" value="1"/>
</dbReference>
<keyword evidence="1" id="KW-0677">Repeat</keyword>
<evidence type="ECO:0000259" key="3">
    <source>
        <dbReference type="PROSITE" id="PS51371"/>
    </source>
</evidence>
<sequence>MGIKSFRGAQAEQKKEYDAPILVSDYMTKVKDLILFKPDHSVLEVMEVLIKKRISGGPVVDNTGKLVGMISEGDCMKQVSESRYFNMPMGDQTVEKYMYKNVQTIEWDQNIFDIARLFYDSKRRRFPVMQDGKMVGQISRKDILKGALKLSGQSW</sequence>
<dbReference type="PANTHER" id="PTHR48108:SF26">
    <property type="entry name" value="CBS DOMAIN-CONTAINING PROTEIN DDB_G0289609"/>
    <property type="match status" value="1"/>
</dbReference>
<name>A0A6M0CSC5_9FLAO</name>
<dbReference type="Pfam" id="PF00571">
    <property type="entry name" value="CBS"/>
    <property type="match status" value="2"/>
</dbReference>
<dbReference type="EMBL" id="JAABOQ010000008">
    <property type="protein sequence ID" value="NER18984.1"/>
    <property type="molecule type" value="Genomic_DNA"/>
</dbReference>
<dbReference type="InterPro" id="IPR046342">
    <property type="entry name" value="CBS_dom_sf"/>
</dbReference>
<dbReference type="InterPro" id="IPR044729">
    <property type="entry name" value="CBS_bac"/>
</dbReference>
<organism evidence="4 5">
    <name type="scientific">Spongiivirga citrea</name>
    <dbReference type="NCBI Taxonomy" id="1481457"/>
    <lineage>
        <taxon>Bacteria</taxon>
        <taxon>Pseudomonadati</taxon>
        <taxon>Bacteroidota</taxon>
        <taxon>Flavobacteriia</taxon>
        <taxon>Flavobacteriales</taxon>
        <taxon>Flavobacteriaceae</taxon>
        <taxon>Spongiivirga</taxon>
    </lineage>
</organism>
<dbReference type="CDD" id="cd04629">
    <property type="entry name" value="CBS_pair_bac"/>
    <property type="match status" value="1"/>
</dbReference>
<dbReference type="InterPro" id="IPR000644">
    <property type="entry name" value="CBS_dom"/>
</dbReference>
<evidence type="ECO:0000256" key="2">
    <source>
        <dbReference type="PROSITE-ProRule" id="PRU00703"/>
    </source>
</evidence>
<dbReference type="PANTHER" id="PTHR48108">
    <property type="entry name" value="CBS DOMAIN-CONTAINING PROTEIN CBSX2, CHLOROPLASTIC"/>
    <property type="match status" value="1"/>
</dbReference>
<dbReference type="Proteomes" id="UP000474296">
    <property type="component" value="Unassembled WGS sequence"/>
</dbReference>
<feature type="domain" description="CBS" evidence="3">
    <location>
        <begin position="98"/>
        <end position="154"/>
    </location>
</feature>
<reference evidence="4 5" key="1">
    <citation type="submission" date="2020-01" db="EMBL/GenBank/DDBJ databases">
        <title>Spongiivirga citrea KCTC 32990T.</title>
        <authorList>
            <person name="Wang G."/>
        </authorList>
    </citation>
    <scope>NUCLEOTIDE SEQUENCE [LARGE SCALE GENOMIC DNA]</scope>
    <source>
        <strain evidence="4 5">KCTC 32990</strain>
    </source>
</reference>
<evidence type="ECO:0000313" key="4">
    <source>
        <dbReference type="EMBL" id="NER18984.1"/>
    </source>
</evidence>
<dbReference type="Gene3D" id="3.10.580.10">
    <property type="entry name" value="CBS-domain"/>
    <property type="match status" value="1"/>
</dbReference>
<dbReference type="InterPro" id="IPR051462">
    <property type="entry name" value="CBS_domain-containing"/>
</dbReference>
<keyword evidence="2" id="KW-0129">CBS domain</keyword>
<keyword evidence="5" id="KW-1185">Reference proteome</keyword>
<dbReference type="RefSeq" id="WP_164033666.1">
    <property type="nucleotide sequence ID" value="NZ_JAABOQ010000008.1"/>
</dbReference>
<comment type="caution">
    <text evidence="4">The sequence shown here is derived from an EMBL/GenBank/DDBJ whole genome shotgun (WGS) entry which is preliminary data.</text>
</comment>
<dbReference type="AlphaFoldDB" id="A0A6M0CSC5"/>
<proteinExistence type="predicted"/>
<dbReference type="PROSITE" id="PS51371">
    <property type="entry name" value="CBS"/>
    <property type="match status" value="2"/>
</dbReference>
<gene>
    <name evidence="4" type="ORF">GWK10_17345</name>
</gene>
<protein>
    <submittedName>
        <fullName evidence="4">CBS domain-containing protein</fullName>
    </submittedName>
</protein>
<evidence type="ECO:0000313" key="5">
    <source>
        <dbReference type="Proteomes" id="UP000474296"/>
    </source>
</evidence>